<reference evidence="1 2" key="1">
    <citation type="submission" date="2013-01" db="EMBL/GenBank/DDBJ databases">
        <authorList>
            <person name="Harkins D.M."/>
            <person name="Durkin A.S."/>
            <person name="Brinkac L.M."/>
            <person name="Haft D.H."/>
            <person name="Selengut J.D."/>
            <person name="Sanka R."/>
            <person name="DePew J."/>
            <person name="Purushe J."/>
            <person name="Matthias M.A."/>
            <person name="Vinetz J.M."/>
            <person name="Sutton G.G."/>
            <person name="Nierman W.C."/>
            <person name="Fouts D.E."/>
        </authorList>
    </citation>
    <scope>NUCLEOTIDE SEQUENCE [LARGE SCALE GENOMIC DNA]</scope>
    <source>
        <strain evidence="1 2">CBC1416</strain>
    </source>
</reference>
<name>M6W4N6_9LEPT</name>
<gene>
    <name evidence="1" type="ORF">LEP1GSC161_0664</name>
</gene>
<accession>M6W4N6</accession>
<evidence type="ECO:0000313" key="2">
    <source>
        <dbReference type="Proteomes" id="UP000012149"/>
    </source>
</evidence>
<dbReference type="Proteomes" id="UP000012149">
    <property type="component" value="Unassembled WGS sequence"/>
</dbReference>
<dbReference type="EMBL" id="AKWE02000158">
    <property type="protein sequence ID" value="EMO56758.1"/>
    <property type="molecule type" value="Genomic_DNA"/>
</dbReference>
<evidence type="ECO:0000313" key="1">
    <source>
        <dbReference type="EMBL" id="EMO56758.1"/>
    </source>
</evidence>
<proteinExistence type="predicted"/>
<comment type="caution">
    <text evidence="1">The sequence shown here is derived from an EMBL/GenBank/DDBJ whole genome shotgun (WGS) entry which is preliminary data.</text>
</comment>
<protein>
    <submittedName>
        <fullName evidence="1">Uncharacterized protein</fullName>
    </submittedName>
</protein>
<sequence>MKKKIALVSMLFFVFFCKEENKDVPKQETPVKEEKVQDMKTESIFNWVFAMDGLNTFKESMGIVSKFDEYCLKIDPNVKLFLNLGLRKVKFIKAQLKNEIQKV</sequence>
<organism evidence="1 2">
    <name type="scientific">Leptospira santarosai str. CBC1416</name>
    <dbReference type="NCBI Taxonomy" id="1193059"/>
    <lineage>
        <taxon>Bacteria</taxon>
        <taxon>Pseudomonadati</taxon>
        <taxon>Spirochaetota</taxon>
        <taxon>Spirochaetia</taxon>
        <taxon>Leptospirales</taxon>
        <taxon>Leptospiraceae</taxon>
        <taxon>Leptospira</taxon>
    </lineage>
</organism>
<dbReference type="AlphaFoldDB" id="M6W4N6"/>